<reference evidence="5" key="1">
    <citation type="journal article" date="2016" name="Nat. Genet.">
        <title>A high-quality carrot genome assembly provides new insights into carotenoid accumulation and asterid genome evolution.</title>
        <authorList>
            <person name="Iorizzo M."/>
            <person name="Ellison S."/>
            <person name="Senalik D."/>
            <person name="Zeng P."/>
            <person name="Satapoomin P."/>
            <person name="Huang J."/>
            <person name="Bowman M."/>
            <person name="Iovene M."/>
            <person name="Sanseverino W."/>
            <person name="Cavagnaro P."/>
            <person name="Yildiz M."/>
            <person name="Macko-Podgorni A."/>
            <person name="Moranska E."/>
            <person name="Grzebelus E."/>
            <person name="Grzebelus D."/>
            <person name="Ashrafi H."/>
            <person name="Zheng Z."/>
            <person name="Cheng S."/>
            <person name="Spooner D."/>
            <person name="Van Deynze A."/>
            <person name="Simon P."/>
        </authorList>
    </citation>
    <scope>NUCLEOTIDE SEQUENCE [LARGE SCALE GENOMIC DNA]</scope>
    <source>
        <tissue evidence="5">Leaf</tissue>
    </source>
</reference>
<organism evidence="5">
    <name type="scientific">Daucus carota subsp. sativus</name>
    <name type="common">Carrot</name>
    <dbReference type="NCBI Taxonomy" id="79200"/>
    <lineage>
        <taxon>Eukaryota</taxon>
        <taxon>Viridiplantae</taxon>
        <taxon>Streptophyta</taxon>
        <taxon>Embryophyta</taxon>
        <taxon>Tracheophyta</taxon>
        <taxon>Spermatophyta</taxon>
        <taxon>Magnoliopsida</taxon>
        <taxon>eudicotyledons</taxon>
        <taxon>Gunneridae</taxon>
        <taxon>Pentapetalae</taxon>
        <taxon>asterids</taxon>
        <taxon>campanulids</taxon>
        <taxon>Apiales</taxon>
        <taxon>Apiaceae</taxon>
        <taxon>Apioideae</taxon>
        <taxon>Scandiceae</taxon>
        <taxon>Daucinae</taxon>
        <taxon>Daucus</taxon>
        <taxon>Daucus sect. Daucus</taxon>
    </lineage>
</organism>
<dbReference type="PANTHER" id="PTHR31631:SF0">
    <property type="entry name" value="PROTEIN NETWORKED 2D"/>
    <property type="match status" value="1"/>
</dbReference>
<proteinExistence type="predicted"/>
<dbReference type="Pfam" id="PF07765">
    <property type="entry name" value="KIP1"/>
    <property type="match status" value="1"/>
</dbReference>
<feature type="region of interest" description="Disordered" evidence="3">
    <location>
        <begin position="111"/>
        <end position="200"/>
    </location>
</feature>
<dbReference type="OMA" id="HETQPHE"/>
<feature type="compositionally biased region" description="Low complexity" evidence="3">
    <location>
        <begin position="125"/>
        <end position="138"/>
    </location>
</feature>
<feature type="compositionally biased region" description="Acidic residues" evidence="3">
    <location>
        <begin position="532"/>
        <end position="542"/>
    </location>
</feature>
<dbReference type="AlphaFoldDB" id="A0A164W9B7"/>
<evidence type="ECO:0000259" key="4">
    <source>
        <dbReference type="PROSITE" id="PS51774"/>
    </source>
</evidence>
<feature type="region of interest" description="Disordered" evidence="3">
    <location>
        <begin position="278"/>
        <end position="297"/>
    </location>
</feature>
<dbReference type="Pfam" id="PF25014">
    <property type="entry name" value="NET2A"/>
    <property type="match status" value="1"/>
</dbReference>
<reference evidence="6" key="2">
    <citation type="submission" date="2022-03" db="EMBL/GenBank/DDBJ databases">
        <title>Draft title - Genomic analysis of global carrot germplasm unveils the trajectory of domestication and the origin of high carotenoid orange carrot.</title>
        <authorList>
            <person name="Iorizzo M."/>
            <person name="Ellison S."/>
            <person name="Senalik D."/>
            <person name="Macko-Podgorni A."/>
            <person name="Grzebelus D."/>
            <person name="Bostan H."/>
            <person name="Rolling W."/>
            <person name="Curaba J."/>
            <person name="Simon P."/>
        </authorList>
    </citation>
    <scope>NUCLEOTIDE SEQUENCE</scope>
    <source>
        <tissue evidence="6">Leaf</tissue>
    </source>
</reference>
<evidence type="ECO:0000313" key="7">
    <source>
        <dbReference type="Proteomes" id="UP000077755"/>
    </source>
</evidence>
<dbReference type="EMBL" id="CP093348">
    <property type="protein sequence ID" value="WOH05738.1"/>
    <property type="molecule type" value="Genomic_DNA"/>
</dbReference>
<feature type="region of interest" description="Disordered" evidence="3">
    <location>
        <begin position="475"/>
        <end position="542"/>
    </location>
</feature>
<dbReference type="InterPro" id="IPR056888">
    <property type="entry name" value="NET2A-D/KIP1-like_dom"/>
</dbReference>
<keyword evidence="1 2" id="KW-0175">Coiled coil</keyword>
<dbReference type="GO" id="GO:0003779">
    <property type="term" value="F:actin binding"/>
    <property type="evidence" value="ECO:0007669"/>
    <property type="project" value="InterPro"/>
</dbReference>
<dbReference type="EMBL" id="LNRQ01000006">
    <property type="protein sequence ID" value="KZM91464.1"/>
    <property type="molecule type" value="Genomic_DNA"/>
</dbReference>
<feature type="domain" description="NAB" evidence="4">
    <location>
        <begin position="10"/>
        <end position="90"/>
    </location>
</feature>
<feature type="compositionally biased region" description="Basic and acidic residues" evidence="3">
    <location>
        <begin position="286"/>
        <end position="297"/>
    </location>
</feature>
<feature type="coiled-coil region" evidence="2">
    <location>
        <begin position="369"/>
        <end position="452"/>
    </location>
</feature>
<dbReference type="PANTHER" id="PTHR31631">
    <property type="entry name" value="PROTEIN NETWORKED 2D"/>
    <property type="match status" value="1"/>
</dbReference>
<dbReference type="InterPro" id="IPR011684">
    <property type="entry name" value="NAB"/>
</dbReference>
<name>A0A164W9B7_DAUCS</name>
<dbReference type="Gramene" id="KZM91464">
    <property type="protein sequence ID" value="KZM91464"/>
    <property type="gene ID" value="DCAR_021171"/>
</dbReference>
<dbReference type="STRING" id="79200.A0A164W9B7"/>
<dbReference type="Pfam" id="PF24918">
    <property type="entry name" value="NET2A_C"/>
    <property type="match status" value="1"/>
</dbReference>
<feature type="compositionally biased region" description="Polar residues" evidence="3">
    <location>
        <begin position="521"/>
        <end position="531"/>
    </location>
</feature>
<feature type="compositionally biased region" description="Basic and acidic residues" evidence="3">
    <location>
        <begin position="492"/>
        <end position="513"/>
    </location>
</feature>
<dbReference type="PROSITE" id="PS51774">
    <property type="entry name" value="NAB"/>
    <property type="match status" value="1"/>
</dbReference>
<evidence type="ECO:0000256" key="3">
    <source>
        <dbReference type="SAM" id="MobiDB-lite"/>
    </source>
</evidence>
<dbReference type="Proteomes" id="UP000077755">
    <property type="component" value="Chromosome 6"/>
</dbReference>
<gene>
    <name evidence="5" type="ORF">DCAR_021171</name>
    <name evidence="6" type="ORF">DCAR_0625158</name>
</gene>
<dbReference type="InterPro" id="IPR056889">
    <property type="entry name" value="NET2A-D/KIP1-like_C"/>
</dbReference>
<evidence type="ECO:0000256" key="2">
    <source>
        <dbReference type="SAM" id="Coils"/>
    </source>
</evidence>
<keyword evidence="7" id="KW-1185">Reference proteome</keyword>
<feature type="region of interest" description="Disordered" evidence="3">
    <location>
        <begin position="309"/>
        <end position="348"/>
    </location>
</feature>
<evidence type="ECO:0000256" key="1">
    <source>
        <dbReference type="ARBA" id="ARBA00023054"/>
    </source>
</evidence>
<sequence length="874" mass="99331">MLQRAASNAYSWWWASHIRTKQSKWLEQSLQEMEEKVEYILKLFQEDGDSFIKKAEMYYKRRPEFIEFVEESRHAYRALAQRYDKLSTELQNANTTIATCLPDQVHYSMDDDDEDYNVKGHKAPKGVGPPKGVEPPKGIQQSAPPPNVPKVPNAPIKSLKGIISDASKKLSKKPTKPTYAQIKPKPPPKSGLTEAEASEEVDKLQKDILALQTMKEFVKSSYENGLEKFRKIESEIMEKQDRASKLQDEFGITSVIENNDARDVMAKTALKSCQDTLAQLQSQQDKSSEEAEAETKRLEKARLRVKELRKKFLPDEPSDNETSDQHDDPKALGGESTSINQEVGPQRQKLEEIIETIKKLDESSGSITVTELAEKINELVNEVIHLESSVSSQTVLKNRLKTEADDLESHIQHFEDEKETTKHGPPNVSERVKDLEKKLKSVEVLNQNVKTNNNNFRTHLSVVHSSLDKVSEKLHTVKSDEEGEQSQEASDSEDKGPEKTKAHDIPKVQRESPDEVEGGDINSNKPTTTDISNEDIDPDDEANLPQLLLNGVEDKDKILKKEYDTIIRNYKEIKKRILNEEKTSDALFQTTVQVRVLRIAVAKRDKEIQALRDKLQENAPEAGVATVGEDAHTHPEDEVEEEINSLINESKPESPFEKKLKDQIDGILDENLDFFLRFSTTFHQIQKFKNSITDLQDEISKFKAREAKKAEGKPDQLDIEFKSDVRAVFRHLNEIKSELRVWLEQSDSLKEELQTRFSSLCSIQQTIIAALKEGVEKDEIAFTSHQAAKYQGEVLNMKQENKKVNEELQGGIDNVTSLQTECEDAIKKLDEAYGLTENAARNVNKPGIPLRSFIFGNKEKKKKPGLLSYMHPKK</sequence>
<evidence type="ECO:0000313" key="6">
    <source>
        <dbReference type="EMBL" id="WOH05738.1"/>
    </source>
</evidence>
<evidence type="ECO:0000313" key="5">
    <source>
        <dbReference type="EMBL" id="KZM91464.1"/>
    </source>
</evidence>
<accession>A0A164W9B7</accession>
<protein>
    <recommendedName>
        <fullName evidence="4">NAB domain-containing protein</fullName>
    </recommendedName>
</protein>
<feature type="coiled-coil region" evidence="2">
    <location>
        <begin position="69"/>
        <end position="96"/>
    </location>
</feature>